<comment type="caution">
    <text evidence="3">The sequence shown here is derived from an EMBL/GenBank/DDBJ whole genome shotgun (WGS) entry which is preliminary data.</text>
</comment>
<accession>A0ABS8YET1</accession>
<feature type="compositionally biased region" description="Polar residues" evidence="1">
    <location>
        <begin position="19"/>
        <end position="29"/>
    </location>
</feature>
<dbReference type="Proteomes" id="UP001199916">
    <property type="component" value="Unassembled WGS sequence"/>
</dbReference>
<dbReference type="InterPro" id="IPR029044">
    <property type="entry name" value="Nucleotide-diphossugar_trans"/>
</dbReference>
<evidence type="ECO:0000313" key="4">
    <source>
        <dbReference type="Proteomes" id="UP001199916"/>
    </source>
</evidence>
<keyword evidence="4" id="KW-1185">Reference proteome</keyword>
<evidence type="ECO:0000259" key="2">
    <source>
        <dbReference type="Pfam" id="PF00535"/>
    </source>
</evidence>
<protein>
    <submittedName>
        <fullName evidence="3">Glycosyltransferase family 2 protein</fullName>
    </submittedName>
</protein>
<feature type="compositionally biased region" description="Basic residues" evidence="1">
    <location>
        <begin position="1"/>
        <end position="15"/>
    </location>
</feature>
<dbReference type="EMBL" id="JAJNBZ010000008">
    <property type="protein sequence ID" value="MCE5170161.1"/>
    <property type="molecule type" value="Genomic_DNA"/>
</dbReference>
<dbReference type="PANTHER" id="PTHR43179">
    <property type="entry name" value="RHAMNOSYLTRANSFERASE WBBL"/>
    <property type="match status" value="1"/>
</dbReference>
<feature type="domain" description="Glycosyltransferase 2-like" evidence="2">
    <location>
        <begin position="62"/>
        <end position="228"/>
    </location>
</feature>
<dbReference type="PANTHER" id="PTHR43179:SF7">
    <property type="entry name" value="RHAMNOSYLTRANSFERASE WBBL"/>
    <property type="match status" value="1"/>
</dbReference>
<gene>
    <name evidence="3" type="ORF">LQV63_12655</name>
</gene>
<sequence length="456" mass="52247">MARKRRSVRKLKLRRQRSESFPQPMSEQQTKYERHEQGYSVGYAEGLRAGQEQYGVPFEGTSIVIPTFNKADLLEQCIASIQKHTKVPYEIIVVDNASTDSTPQYLYRHISQLRFHIHEINRGFSGAINTGLMMAKGRTICLLNNDILVTPNWLSNLLNCLDSDASIGMVGPVTNYISGDQQIPVPYEKIEDMYAFAAKHNVPNAGKWQRIDRLVGFCLLFRRELFEATGYFDEGFEIGNFEDEDYIIRVRLNRRKLMIARDTFIHHFGSASMKALGDKFQEVNNRNAAFFSKKWGNPYDWIHRVRERNNGAPAERNHAYYPTHVAVTGLTETLYWIEHGTKYPIQGKLNIPVVKVSQLDLRGWATGPVMNAATVIHKWNERSAADGTIPDGGVFTTETGRWYQRQGDSYRELMSEHAVARWQLNGKMTVRTEKERQSLQEGLPIMAAPVIQAYHL</sequence>
<dbReference type="RefSeq" id="WP_233696968.1">
    <property type="nucleotide sequence ID" value="NZ_JAJNBZ010000008.1"/>
</dbReference>
<evidence type="ECO:0000313" key="3">
    <source>
        <dbReference type="EMBL" id="MCE5170161.1"/>
    </source>
</evidence>
<evidence type="ECO:0000256" key="1">
    <source>
        <dbReference type="SAM" id="MobiDB-lite"/>
    </source>
</evidence>
<name>A0ABS8YET1_9BACL</name>
<dbReference type="Gene3D" id="3.90.550.10">
    <property type="entry name" value="Spore Coat Polysaccharide Biosynthesis Protein SpsA, Chain A"/>
    <property type="match status" value="1"/>
</dbReference>
<dbReference type="SUPFAM" id="SSF53448">
    <property type="entry name" value="Nucleotide-diphospho-sugar transferases"/>
    <property type="match status" value="1"/>
</dbReference>
<dbReference type="CDD" id="cd04186">
    <property type="entry name" value="GT_2_like_c"/>
    <property type="match status" value="1"/>
</dbReference>
<organism evidence="3 4">
    <name type="scientific">Paenibacillus profundus</name>
    <dbReference type="NCBI Taxonomy" id="1173085"/>
    <lineage>
        <taxon>Bacteria</taxon>
        <taxon>Bacillati</taxon>
        <taxon>Bacillota</taxon>
        <taxon>Bacilli</taxon>
        <taxon>Bacillales</taxon>
        <taxon>Paenibacillaceae</taxon>
        <taxon>Paenibacillus</taxon>
    </lineage>
</organism>
<dbReference type="InterPro" id="IPR001173">
    <property type="entry name" value="Glyco_trans_2-like"/>
</dbReference>
<proteinExistence type="predicted"/>
<reference evidence="3 4" key="1">
    <citation type="submission" date="2021-11" db="EMBL/GenBank/DDBJ databases">
        <title>Draft genome sequence of Paenibacillus profundus YoMME, a new Gram-positive bacteria with exoelectrogenic properties.</title>
        <authorList>
            <person name="Hubenova Y."/>
            <person name="Hubenova E."/>
            <person name="Manasiev Y."/>
            <person name="Peykov S."/>
            <person name="Mitov M."/>
        </authorList>
    </citation>
    <scope>NUCLEOTIDE SEQUENCE [LARGE SCALE GENOMIC DNA]</scope>
    <source>
        <strain evidence="3 4">YoMME</strain>
    </source>
</reference>
<dbReference type="Pfam" id="PF00535">
    <property type="entry name" value="Glycos_transf_2"/>
    <property type="match status" value="1"/>
</dbReference>
<feature type="region of interest" description="Disordered" evidence="1">
    <location>
        <begin position="1"/>
        <end position="33"/>
    </location>
</feature>